<gene>
    <name evidence="1" type="ORF">GCM10017161_40380</name>
</gene>
<evidence type="ECO:0000313" key="2">
    <source>
        <dbReference type="Proteomes" id="UP000623842"/>
    </source>
</evidence>
<protein>
    <recommendedName>
        <fullName evidence="3">EF-hand domain-containing protein</fullName>
    </recommendedName>
</protein>
<dbReference type="SUPFAM" id="SSF47473">
    <property type="entry name" value="EF-hand"/>
    <property type="match status" value="1"/>
</dbReference>
<sequence>MTLLLISNSASSQAHEGKLLTTNPIELFKQIDINDDSKISLDEFKKHHLNEQRVERHFQHLDSNNEENCNRKKVNHVINKTPYL</sequence>
<proteinExistence type="predicted"/>
<reference evidence="1" key="2">
    <citation type="submission" date="2020-09" db="EMBL/GenBank/DDBJ databases">
        <authorList>
            <person name="Sun Q."/>
            <person name="Kim S."/>
        </authorList>
    </citation>
    <scope>NUCLEOTIDE SEQUENCE</scope>
    <source>
        <strain evidence="1">KCTC 42731</strain>
    </source>
</reference>
<dbReference type="Gene3D" id="1.10.238.10">
    <property type="entry name" value="EF-hand"/>
    <property type="match status" value="1"/>
</dbReference>
<keyword evidence="2" id="KW-1185">Reference proteome</keyword>
<name>A0A919EQ72_9GAMM</name>
<evidence type="ECO:0008006" key="3">
    <source>
        <dbReference type="Google" id="ProtNLM"/>
    </source>
</evidence>
<reference evidence="1" key="1">
    <citation type="journal article" date="2014" name="Int. J. Syst. Evol. Microbiol.">
        <title>Complete genome sequence of Corynebacterium casei LMG S-19264T (=DSM 44701T), isolated from a smear-ripened cheese.</title>
        <authorList>
            <consortium name="US DOE Joint Genome Institute (JGI-PGF)"/>
            <person name="Walter F."/>
            <person name="Albersmeier A."/>
            <person name="Kalinowski J."/>
            <person name="Ruckert C."/>
        </authorList>
    </citation>
    <scope>NUCLEOTIDE SEQUENCE</scope>
    <source>
        <strain evidence="1">KCTC 42731</strain>
    </source>
</reference>
<dbReference type="AlphaFoldDB" id="A0A919EQ72"/>
<comment type="caution">
    <text evidence="1">The sequence shown here is derived from an EMBL/GenBank/DDBJ whole genome shotgun (WGS) entry which is preliminary data.</text>
</comment>
<dbReference type="Proteomes" id="UP000623842">
    <property type="component" value="Unassembled WGS sequence"/>
</dbReference>
<accession>A0A919EQ72</accession>
<organism evidence="1 2">
    <name type="scientific">Thalassotalea marina</name>
    <dbReference type="NCBI Taxonomy" id="1673741"/>
    <lineage>
        <taxon>Bacteria</taxon>
        <taxon>Pseudomonadati</taxon>
        <taxon>Pseudomonadota</taxon>
        <taxon>Gammaproteobacteria</taxon>
        <taxon>Alteromonadales</taxon>
        <taxon>Colwelliaceae</taxon>
        <taxon>Thalassotalea</taxon>
    </lineage>
</organism>
<evidence type="ECO:0000313" key="1">
    <source>
        <dbReference type="EMBL" id="GHG06616.1"/>
    </source>
</evidence>
<dbReference type="EMBL" id="BNCK01000013">
    <property type="protein sequence ID" value="GHG06616.1"/>
    <property type="molecule type" value="Genomic_DNA"/>
</dbReference>
<dbReference type="InterPro" id="IPR011992">
    <property type="entry name" value="EF-hand-dom_pair"/>
</dbReference>